<dbReference type="InterPro" id="IPR002223">
    <property type="entry name" value="Kunitz_BPTI"/>
</dbReference>
<dbReference type="GO" id="GO:0004867">
    <property type="term" value="F:serine-type endopeptidase inhibitor activity"/>
    <property type="evidence" value="ECO:0007669"/>
    <property type="project" value="InterPro"/>
</dbReference>
<keyword evidence="3" id="KW-1185">Reference proteome</keyword>
<dbReference type="InterPro" id="IPR020901">
    <property type="entry name" value="Prtase_inh_Kunz-CS"/>
</dbReference>
<dbReference type="PROSITE" id="PS00280">
    <property type="entry name" value="BPTI_KUNITZ_1"/>
    <property type="match status" value="1"/>
</dbReference>
<evidence type="ECO:0000259" key="1">
    <source>
        <dbReference type="PROSITE" id="PS50279"/>
    </source>
</evidence>
<sequence length="64" mass="7188">MEVLWSIPRRYVTVVKRHASHMFVATASHSQCVPFDYTGCGGNLNNFVSMMDCMATCGNVGFRR</sequence>
<reference evidence="2 3" key="1">
    <citation type="submission" date="2013-12" db="EMBL/GenBank/DDBJ databases">
        <title>Draft genome of the parsitic nematode Ancylostoma duodenale.</title>
        <authorList>
            <person name="Mitreva M."/>
        </authorList>
    </citation>
    <scope>NUCLEOTIDE SEQUENCE [LARGE SCALE GENOMIC DNA]</scope>
    <source>
        <strain evidence="2 3">Zhejiang</strain>
    </source>
</reference>
<dbReference type="PRINTS" id="PR00759">
    <property type="entry name" value="BASICPTASE"/>
</dbReference>
<feature type="domain" description="BPTI/Kunitz inhibitor" evidence="1">
    <location>
        <begin position="23"/>
        <end position="57"/>
    </location>
</feature>
<protein>
    <submittedName>
        <fullName evidence="2">Kunitz/Bovine pancreatic trypsin inhibitor domain protein</fullName>
    </submittedName>
</protein>
<dbReference type="SUPFAM" id="SSF57362">
    <property type="entry name" value="BPTI-like"/>
    <property type="match status" value="1"/>
</dbReference>
<dbReference type="CDD" id="cd00109">
    <property type="entry name" value="Kunitz-type"/>
    <property type="match status" value="1"/>
</dbReference>
<dbReference type="Gene3D" id="4.10.410.10">
    <property type="entry name" value="Pancreatic trypsin inhibitor Kunitz domain"/>
    <property type="match status" value="1"/>
</dbReference>
<organism evidence="2 3">
    <name type="scientific">Ancylostoma duodenale</name>
    <dbReference type="NCBI Taxonomy" id="51022"/>
    <lineage>
        <taxon>Eukaryota</taxon>
        <taxon>Metazoa</taxon>
        <taxon>Ecdysozoa</taxon>
        <taxon>Nematoda</taxon>
        <taxon>Chromadorea</taxon>
        <taxon>Rhabditida</taxon>
        <taxon>Rhabditina</taxon>
        <taxon>Rhabditomorpha</taxon>
        <taxon>Strongyloidea</taxon>
        <taxon>Ancylostomatidae</taxon>
        <taxon>Ancylostomatinae</taxon>
        <taxon>Ancylostoma</taxon>
    </lineage>
</organism>
<accession>A0A0C2GH48</accession>
<dbReference type="SMART" id="SM00131">
    <property type="entry name" value="KU"/>
    <property type="match status" value="1"/>
</dbReference>
<dbReference type="PROSITE" id="PS50279">
    <property type="entry name" value="BPTI_KUNITZ_2"/>
    <property type="match status" value="1"/>
</dbReference>
<name>A0A0C2GH48_9BILA</name>
<dbReference type="OrthoDB" id="4473401at2759"/>
<dbReference type="Proteomes" id="UP000054047">
    <property type="component" value="Unassembled WGS sequence"/>
</dbReference>
<evidence type="ECO:0000313" key="3">
    <source>
        <dbReference type="Proteomes" id="UP000054047"/>
    </source>
</evidence>
<gene>
    <name evidence="2" type="ORF">ANCDUO_09238</name>
</gene>
<dbReference type="AlphaFoldDB" id="A0A0C2GH48"/>
<dbReference type="EMBL" id="KN730890">
    <property type="protein sequence ID" value="KIH60515.1"/>
    <property type="molecule type" value="Genomic_DNA"/>
</dbReference>
<evidence type="ECO:0000313" key="2">
    <source>
        <dbReference type="EMBL" id="KIH60515.1"/>
    </source>
</evidence>
<dbReference type="Pfam" id="PF00014">
    <property type="entry name" value="Kunitz_BPTI"/>
    <property type="match status" value="1"/>
</dbReference>
<proteinExistence type="predicted"/>
<dbReference type="InterPro" id="IPR036880">
    <property type="entry name" value="Kunitz_BPTI_sf"/>
</dbReference>